<reference evidence="2 3" key="1">
    <citation type="submission" date="2023-07" db="EMBL/GenBank/DDBJ databases">
        <title>Sorghum-associated microbial communities from plants grown in Nebraska, USA.</title>
        <authorList>
            <person name="Schachtman D."/>
        </authorList>
    </citation>
    <scope>NUCLEOTIDE SEQUENCE [LARGE SCALE GENOMIC DNA]</scope>
    <source>
        <strain evidence="2 3">BE187</strain>
    </source>
</reference>
<accession>A0ABU1VMU4</accession>
<gene>
    <name evidence="2" type="ORF">J2X04_001147</name>
</gene>
<dbReference type="EMBL" id="JAVDVW010000001">
    <property type="protein sequence ID" value="MDR7098800.1"/>
    <property type="molecule type" value="Genomic_DNA"/>
</dbReference>
<dbReference type="Gene3D" id="2.40.10.220">
    <property type="entry name" value="predicted glycosyltransferase like domains"/>
    <property type="match status" value="1"/>
</dbReference>
<name>A0ABU1VMU4_9GAMM</name>
<feature type="domain" description="PilZ" evidence="1">
    <location>
        <begin position="4"/>
        <end position="96"/>
    </location>
</feature>
<evidence type="ECO:0000313" key="3">
    <source>
        <dbReference type="Proteomes" id="UP001267878"/>
    </source>
</evidence>
<evidence type="ECO:0000313" key="2">
    <source>
        <dbReference type="EMBL" id="MDR7098800.1"/>
    </source>
</evidence>
<dbReference type="Pfam" id="PF07238">
    <property type="entry name" value="PilZ"/>
    <property type="match status" value="1"/>
</dbReference>
<keyword evidence="3" id="KW-1185">Reference proteome</keyword>
<proteinExistence type="predicted"/>
<comment type="caution">
    <text evidence="2">The sequence shown here is derived from an EMBL/GenBank/DDBJ whole genome shotgun (WGS) entry which is preliminary data.</text>
</comment>
<dbReference type="InterPro" id="IPR009875">
    <property type="entry name" value="PilZ_domain"/>
</dbReference>
<sequence>MEIERRRHPRRDTLTAIMVAPNGNEHSAAVMDVSAGGARIWLPEDDWTPSAGAALRLSFEVDPAQTFVVRGEVVRVCVDHLGVQFAPDQEQQIADLLVSLN</sequence>
<dbReference type="Proteomes" id="UP001267878">
    <property type="component" value="Unassembled WGS sequence"/>
</dbReference>
<dbReference type="SUPFAM" id="SSF141371">
    <property type="entry name" value="PilZ domain-like"/>
    <property type="match status" value="1"/>
</dbReference>
<dbReference type="RefSeq" id="WP_310052883.1">
    <property type="nucleotide sequence ID" value="NZ_JAVDVW010000001.1"/>
</dbReference>
<organism evidence="2 3">
    <name type="scientific">Agrilutibacter niabensis</name>
    <dbReference type="NCBI Taxonomy" id="380628"/>
    <lineage>
        <taxon>Bacteria</taxon>
        <taxon>Pseudomonadati</taxon>
        <taxon>Pseudomonadota</taxon>
        <taxon>Gammaproteobacteria</taxon>
        <taxon>Lysobacterales</taxon>
        <taxon>Lysobacteraceae</taxon>
        <taxon>Agrilutibacter</taxon>
    </lineage>
</organism>
<protein>
    <recommendedName>
        <fullName evidence="1">PilZ domain-containing protein</fullName>
    </recommendedName>
</protein>
<evidence type="ECO:0000259" key="1">
    <source>
        <dbReference type="Pfam" id="PF07238"/>
    </source>
</evidence>